<dbReference type="PANTHER" id="PTHR31589:SF110">
    <property type="entry name" value="PROTEIN, PUTATIVE (DUF239)-RELATED"/>
    <property type="match status" value="1"/>
</dbReference>
<proteinExistence type="predicted"/>
<feature type="signal peptide" evidence="2">
    <location>
        <begin position="1"/>
        <end position="17"/>
    </location>
</feature>
<name>A0AAN6M9A0_9PLEO</name>
<dbReference type="InterPro" id="IPR004314">
    <property type="entry name" value="Neprosin"/>
</dbReference>
<feature type="region of interest" description="Disordered" evidence="1">
    <location>
        <begin position="73"/>
        <end position="92"/>
    </location>
</feature>
<feature type="compositionally biased region" description="Low complexity" evidence="1">
    <location>
        <begin position="73"/>
        <end position="83"/>
    </location>
</feature>
<dbReference type="InterPro" id="IPR053168">
    <property type="entry name" value="Glutamic_endopeptidase"/>
</dbReference>
<evidence type="ECO:0000259" key="3">
    <source>
        <dbReference type="PROSITE" id="PS52045"/>
    </source>
</evidence>
<dbReference type="Pfam" id="PF03080">
    <property type="entry name" value="Neprosin"/>
    <property type="match status" value="1"/>
</dbReference>
<dbReference type="EMBL" id="WVTA01000001">
    <property type="protein sequence ID" value="KAK3216856.1"/>
    <property type="molecule type" value="Genomic_DNA"/>
</dbReference>
<reference evidence="4 5" key="1">
    <citation type="submission" date="2021-02" db="EMBL/GenBank/DDBJ databases">
        <title>Genome assembly of Pseudopithomyces chartarum.</title>
        <authorList>
            <person name="Jauregui R."/>
            <person name="Singh J."/>
            <person name="Voisey C."/>
        </authorList>
    </citation>
    <scope>NUCLEOTIDE SEQUENCE [LARGE SCALE GENOMIC DNA]</scope>
    <source>
        <strain evidence="4 5">AGR01</strain>
    </source>
</reference>
<sequence length="476" mass="51935">MRSHYLLFVALPGLCAALPVQDQGFISQFPVHTTNGEDGSIIDWVPVNSQVDEDEVAAPPELPSIIALSATSSSSNQTTLTPQPINAAEHQGPEGTVPVVRQYGRLPDVKQPPQTLNSSFDQQIHIGKRAIGDHWYASSAQNVVNHGGSAIYSLYKAYTQSKADFSLLQTAVIKYNVKNPLYNDPSRVCMQTVEAGWINYPNQVSAPHLFVYYTTNGYATSANNQGGWNRDVTGWVQVDSAIYPGVSFTPLSTIGGAQYDIKIQWLLYKGNWWLFVLDRWIGYYPASLFGANTDASKSLQQGADAINYYGEIYDSHQTLTTTDMGSGHFPDQGEAPRGDDRVTPLNTVFDASVTVPKLRLCVGSAQQQLHFCEQQIKEGLHVPVSAQSPSLPMAIDVRSVQPPSRCFMNNAQLSIDSTQMAFATVAKSHQSTIWVSSTTTYPNALDKADGIGNPMHHDPAGKINTLLFESAKSSGT</sequence>
<gene>
    <name evidence="4" type="ORF">GRF29_1g1190776</name>
</gene>
<evidence type="ECO:0000313" key="5">
    <source>
        <dbReference type="Proteomes" id="UP001280581"/>
    </source>
</evidence>
<dbReference type="AlphaFoldDB" id="A0AAN6M9A0"/>
<dbReference type="PROSITE" id="PS52045">
    <property type="entry name" value="NEPROSIN_PEP_CD"/>
    <property type="match status" value="1"/>
</dbReference>
<organism evidence="4 5">
    <name type="scientific">Pseudopithomyces chartarum</name>
    <dbReference type="NCBI Taxonomy" id="1892770"/>
    <lineage>
        <taxon>Eukaryota</taxon>
        <taxon>Fungi</taxon>
        <taxon>Dikarya</taxon>
        <taxon>Ascomycota</taxon>
        <taxon>Pezizomycotina</taxon>
        <taxon>Dothideomycetes</taxon>
        <taxon>Pleosporomycetidae</taxon>
        <taxon>Pleosporales</taxon>
        <taxon>Massarineae</taxon>
        <taxon>Didymosphaeriaceae</taxon>
        <taxon>Pseudopithomyces</taxon>
    </lineage>
</organism>
<comment type="caution">
    <text evidence="4">The sequence shown here is derived from an EMBL/GenBank/DDBJ whole genome shotgun (WGS) entry which is preliminary data.</text>
</comment>
<evidence type="ECO:0000256" key="1">
    <source>
        <dbReference type="SAM" id="MobiDB-lite"/>
    </source>
</evidence>
<dbReference type="PANTHER" id="PTHR31589">
    <property type="entry name" value="PROTEIN, PUTATIVE (DUF239)-RELATED-RELATED"/>
    <property type="match status" value="1"/>
</dbReference>
<keyword evidence="5" id="KW-1185">Reference proteome</keyword>
<keyword evidence="2" id="KW-0732">Signal</keyword>
<feature type="chain" id="PRO_5042863088" description="Neprosin PEP catalytic domain-containing protein" evidence="2">
    <location>
        <begin position="18"/>
        <end position="476"/>
    </location>
</feature>
<evidence type="ECO:0000313" key="4">
    <source>
        <dbReference type="EMBL" id="KAK3216856.1"/>
    </source>
</evidence>
<evidence type="ECO:0000256" key="2">
    <source>
        <dbReference type="SAM" id="SignalP"/>
    </source>
</evidence>
<feature type="domain" description="Neprosin PEP catalytic" evidence="3">
    <location>
        <begin position="119"/>
        <end position="407"/>
    </location>
</feature>
<accession>A0AAN6M9A0</accession>
<protein>
    <recommendedName>
        <fullName evidence="3">Neprosin PEP catalytic domain-containing protein</fullName>
    </recommendedName>
</protein>
<dbReference type="Proteomes" id="UP001280581">
    <property type="component" value="Unassembled WGS sequence"/>
</dbReference>